<evidence type="ECO:0000313" key="3">
    <source>
        <dbReference type="Proteomes" id="UP000799777"/>
    </source>
</evidence>
<dbReference type="AlphaFoldDB" id="A0A9P4LJA6"/>
<gene>
    <name evidence="2" type="ORF">EK21DRAFT_72071</name>
</gene>
<accession>A0A9P4LJA6</accession>
<proteinExistence type="predicted"/>
<dbReference type="OrthoDB" id="5332316at2759"/>
<reference evidence="2" key="1">
    <citation type="journal article" date="2020" name="Stud. Mycol.">
        <title>101 Dothideomycetes genomes: a test case for predicting lifestyles and emergence of pathogens.</title>
        <authorList>
            <person name="Haridas S."/>
            <person name="Albert R."/>
            <person name="Binder M."/>
            <person name="Bloem J."/>
            <person name="Labutti K."/>
            <person name="Salamov A."/>
            <person name="Andreopoulos B."/>
            <person name="Baker S."/>
            <person name="Barry K."/>
            <person name="Bills G."/>
            <person name="Bluhm B."/>
            <person name="Cannon C."/>
            <person name="Castanera R."/>
            <person name="Culley D."/>
            <person name="Daum C."/>
            <person name="Ezra D."/>
            <person name="Gonzalez J."/>
            <person name="Henrissat B."/>
            <person name="Kuo A."/>
            <person name="Liang C."/>
            <person name="Lipzen A."/>
            <person name="Lutzoni F."/>
            <person name="Magnuson J."/>
            <person name="Mondo S."/>
            <person name="Nolan M."/>
            <person name="Ohm R."/>
            <person name="Pangilinan J."/>
            <person name="Park H.-J."/>
            <person name="Ramirez L."/>
            <person name="Alfaro M."/>
            <person name="Sun H."/>
            <person name="Tritt A."/>
            <person name="Yoshinaga Y."/>
            <person name="Zwiers L.-H."/>
            <person name="Turgeon B."/>
            <person name="Goodwin S."/>
            <person name="Spatafora J."/>
            <person name="Crous P."/>
            <person name="Grigoriev I."/>
        </authorList>
    </citation>
    <scope>NUCLEOTIDE SEQUENCE</scope>
    <source>
        <strain evidence="2">CBS 110217</strain>
    </source>
</reference>
<comment type="caution">
    <text evidence="2">The sequence shown here is derived from an EMBL/GenBank/DDBJ whole genome shotgun (WGS) entry which is preliminary data.</text>
</comment>
<evidence type="ECO:0000313" key="2">
    <source>
        <dbReference type="EMBL" id="KAF2027393.1"/>
    </source>
</evidence>
<feature type="compositionally biased region" description="Polar residues" evidence="1">
    <location>
        <begin position="25"/>
        <end position="35"/>
    </location>
</feature>
<evidence type="ECO:0000256" key="1">
    <source>
        <dbReference type="SAM" id="MobiDB-lite"/>
    </source>
</evidence>
<organism evidence="2 3">
    <name type="scientific">Setomelanomma holmii</name>
    <dbReference type="NCBI Taxonomy" id="210430"/>
    <lineage>
        <taxon>Eukaryota</taxon>
        <taxon>Fungi</taxon>
        <taxon>Dikarya</taxon>
        <taxon>Ascomycota</taxon>
        <taxon>Pezizomycotina</taxon>
        <taxon>Dothideomycetes</taxon>
        <taxon>Pleosporomycetidae</taxon>
        <taxon>Pleosporales</taxon>
        <taxon>Pleosporineae</taxon>
        <taxon>Phaeosphaeriaceae</taxon>
        <taxon>Setomelanomma</taxon>
    </lineage>
</organism>
<feature type="compositionally biased region" description="Basic and acidic residues" evidence="1">
    <location>
        <begin position="1"/>
        <end position="24"/>
    </location>
</feature>
<dbReference type="EMBL" id="ML978227">
    <property type="protein sequence ID" value="KAF2027393.1"/>
    <property type="molecule type" value="Genomic_DNA"/>
</dbReference>
<feature type="region of interest" description="Disordered" evidence="1">
    <location>
        <begin position="73"/>
        <end position="93"/>
    </location>
</feature>
<dbReference type="Proteomes" id="UP000799777">
    <property type="component" value="Unassembled WGS sequence"/>
</dbReference>
<sequence length="441" mass="50297">MKSPDHLKLPAHTQVEEPPHESQDASRPTDSVSQSKDGRSLADSTLLQPAAVEKEELSEQSLLEELFPEVSIAPASRDDKQGEKYHKLDPPKSDKLIRRALVDKPRNMKEQIAQSLDRTGEQITVLQLEHCSTELTEVDFRRLAPKGQHLEGWNRDGDFVKVIPGRDPLSLERLPFYYLLFESPASAHAYQNNATRIHKLAALHQPSSILSAIPPPTGFLEGGEDVGALSASYVLKPTEHAMTMRTLMQPYHPALRTLLEQGGYKPIVPDTDDKGNRIHKVLMHIEGYEPSRSDLFKIFRRDAYNRGLALSLRNEASSSIHRLRDLVNLKTHMQPISTTNPRAYSHFETAAKAKMQFAFEDPGIASLLRTNDHSDADEAKHMNQIAMNRLYNRWLIDFDDEDEARRFATSWHRRELPELAKGDRTWKDYEEVRMCNCEVLW</sequence>
<feature type="region of interest" description="Disordered" evidence="1">
    <location>
        <begin position="1"/>
        <end position="46"/>
    </location>
</feature>
<name>A0A9P4LJA6_9PLEO</name>
<feature type="compositionally biased region" description="Basic and acidic residues" evidence="1">
    <location>
        <begin position="76"/>
        <end position="93"/>
    </location>
</feature>
<keyword evidence="3" id="KW-1185">Reference proteome</keyword>
<protein>
    <submittedName>
        <fullName evidence="2">Uncharacterized protein</fullName>
    </submittedName>
</protein>